<organism evidence="1">
    <name type="scientific">Arundo donax</name>
    <name type="common">Giant reed</name>
    <name type="synonym">Donax arundinaceus</name>
    <dbReference type="NCBI Taxonomy" id="35708"/>
    <lineage>
        <taxon>Eukaryota</taxon>
        <taxon>Viridiplantae</taxon>
        <taxon>Streptophyta</taxon>
        <taxon>Embryophyta</taxon>
        <taxon>Tracheophyta</taxon>
        <taxon>Spermatophyta</taxon>
        <taxon>Magnoliopsida</taxon>
        <taxon>Liliopsida</taxon>
        <taxon>Poales</taxon>
        <taxon>Poaceae</taxon>
        <taxon>PACMAD clade</taxon>
        <taxon>Arundinoideae</taxon>
        <taxon>Arundineae</taxon>
        <taxon>Arundo</taxon>
    </lineage>
</organism>
<reference evidence="1" key="1">
    <citation type="submission" date="2014-09" db="EMBL/GenBank/DDBJ databases">
        <authorList>
            <person name="Magalhaes I.L.F."/>
            <person name="Oliveira U."/>
            <person name="Santos F.R."/>
            <person name="Vidigal T.H.D.A."/>
            <person name="Brescovit A.D."/>
            <person name="Santos A.J."/>
        </authorList>
    </citation>
    <scope>NUCLEOTIDE SEQUENCE</scope>
    <source>
        <tissue evidence="1">Shoot tissue taken approximately 20 cm above the soil surface</tissue>
    </source>
</reference>
<dbReference type="AlphaFoldDB" id="A0A0A9HHL3"/>
<protein>
    <submittedName>
        <fullName evidence="1">Uncharacterized protein</fullName>
    </submittedName>
</protein>
<reference evidence="1" key="2">
    <citation type="journal article" date="2015" name="Data Brief">
        <title>Shoot transcriptome of the giant reed, Arundo donax.</title>
        <authorList>
            <person name="Barrero R.A."/>
            <person name="Guerrero F.D."/>
            <person name="Moolhuijzen P."/>
            <person name="Goolsby J.A."/>
            <person name="Tidwell J."/>
            <person name="Bellgard S.E."/>
            <person name="Bellgard M.I."/>
        </authorList>
    </citation>
    <scope>NUCLEOTIDE SEQUENCE</scope>
    <source>
        <tissue evidence="1">Shoot tissue taken approximately 20 cm above the soil surface</tissue>
    </source>
</reference>
<evidence type="ECO:0000313" key="1">
    <source>
        <dbReference type="EMBL" id="JAE34356.1"/>
    </source>
</evidence>
<proteinExistence type="predicted"/>
<dbReference type="EMBL" id="GBRH01163540">
    <property type="protein sequence ID" value="JAE34356.1"/>
    <property type="molecule type" value="Transcribed_RNA"/>
</dbReference>
<name>A0A0A9HHL3_ARUDO</name>
<accession>A0A0A9HHL3</accession>
<sequence>MFLLTDRKSCIQQKLESASEWVYKISSKIIRSSQ</sequence>